<proteinExistence type="predicted"/>
<sequence>MPQSLSKIYIHLVFSTKRRERIISENIRPALQAYITKLLVNQKSYVHKIYANPEHVHILCELPRTMTISELVQKTKTSSSAWMKSNGQKSFEWQNGYGVFSTSQSKLDIVKEYIQRQPEHHAKLSFEDEFRLFLKEYQINFDEKYVWD</sequence>
<feature type="domain" description="Transposase IS200-like" evidence="1">
    <location>
        <begin position="5"/>
        <end position="117"/>
    </location>
</feature>
<protein>
    <submittedName>
        <fullName evidence="2">Transposase</fullName>
    </submittedName>
</protein>
<dbReference type="InterPro" id="IPR036515">
    <property type="entry name" value="Transposase_17_sf"/>
</dbReference>
<dbReference type="GO" id="GO:0003677">
    <property type="term" value="F:DNA binding"/>
    <property type="evidence" value="ECO:0007669"/>
    <property type="project" value="InterPro"/>
</dbReference>
<dbReference type="Gene3D" id="3.30.70.1290">
    <property type="entry name" value="Transposase IS200-like"/>
    <property type="match status" value="1"/>
</dbReference>
<dbReference type="Proteomes" id="UP000004478">
    <property type="component" value="Unassembled WGS sequence"/>
</dbReference>
<organism evidence="2 3">
    <name type="scientific">Cecembia lonarensis (strain CCUG 58316 / KCTC 22772 / LW9)</name>
    <dbReference type="NCBI Taxonomy" id="1225176"/>
    <lineage>
        <taxon>Bacteria</taxon>
        <taxon>Pseudomonadati</taxon>
        <taxon>Bacteroidota</taxon>
        <taxon>Cytophagia</taxon>
        <taxon>Cytophagales</taxon>
        <taxon>Cyclobacteriaceae</taxon>
        <taxon>Cecembia</taxon>
    </lineage>
</organism>
<accession>K1KT32</accession>
<dbReference type="GO" id="GO:0004803">
    <property type="term" value="F:transposase activity"/>
    <property type="evidence" value="ECO:0007669"/>
    <property type="project" value="InterPro"/>
</dbReference>
<dbReference type="InterPro" id="IPR002686">
    <property type="entry name" value="Transposase_17"/>
</dbReference>
<dbReference type="PANTHER" id="PTHR33360">
    <property type="entry name" value="TRANSPOSASE FOR INSERTION SEQUENCE ELEMENT IS200"/>
    <property type="match status" value="1"/>
</dbReference>
<dbReference type="AlphaFoldDB" id="K1KT32"/>
<dbReference type="NCBIfam" id="NF033573">
    <property type="entry name" value="transpos_IS200"/>
    <property type="match status" value="1"/>
</dbReference>
<dbReference type="OrthoDB" id="9797997at2"/>
<dbReference type="SMART" id="SM01321">
    <property type="entry name" value="Y1_Tnp"/>
    <property type="match status" value="1"/>
</dbReference>
<dbReference type="PANTHER" id="PTHR33360:SF2">
    <property type="entry name" value="TRANSPOSASE FOR INSERTION SEQUENCE ELEMENT IS200"/>
    <property type="match status" value="1"/>
</dbReference>
<dbReference type="EMBL" id="AMGM01000153">
    <property type="protein sequence ID" value="EKB47305.1"/>
    <property type="molecule type" value="Genomic_DNA"/>
</dbReference>
<dbReference type="RefSeq" id="WP_009187109.1">
    <property type="nucleotide sequence ID" value="NZ_AMGM01000153.1"/>
</dbReference>
<evidence type="ECO:0000313" key="3">
    <source>
        <dbReference type="Proteomes" id="UP000004478"/>
    </source>
</evidence>
<name>K1KT32_CECL9</name>
<dbReference type="GO" id="GO:0006313">
    <property type="term" value="P:DNA transposition"/>
    <property type="evidence" value="ECO:0007669"/>
    <property type="project" value="InterPro"/>
</dbReference>
<reference evidence="2 3" key="1">
    <citation type="journal article" date="2012" name="J. Bacteriol.">
        <title>Draft Genome Sequence of Cecembia lonarensis Strain LW9T, Isolated from Lonar Lake, a Haloalkaline Lake in India.</title>
        <authorList>
            <person name="Shivaji S."/>
            <person name="Ara S."/>
            <person name="Singh A."/>
            <person name="Pinnaka A.K."/>
        </authorList>
    </citation>
    <scope>NUCLEOTIDE SEQUENCE [LARGE SCALE GENOMIC DNA]</scope>
    <source>
        <strain evidence="2 3">LW9</strain>
    </source>
</reference>
<dbReference type="SUPFAM" id="SSF143422">
    <property type="entry name" value="Transposase IS200-like"/>
    <property type="match status" value="1"/>
</dbReference>
<keyword evidence="3" id="KW-1185">Reference proteome</keyword>
<evidence type="ECO:0000259" key="1">
    <source>
        <dbReference type="SMART" id="SM01321"/>
    </source>
</evidence>
<evidence type="ECO:0000313" key="2">
    <source>
        <dbReference type="EMBL" id="EKB47305.1"/>
    </source>
</evidence>
<gene>
    <name evidence="2" type="ORF">B879_04091</name>
</gene>
<dbReference type="Pfam" id="PF01797">
    <property type="entry name" value="Y1_Tnp"/>
    <property type="match status" value="1"/>
</dbReference>
<comment type="caution">
    <text evidence="2">The sequence shown here is derived from an EMBL/GenBank/DDBJ whole genome shotgun (WGS) entry which is preliminary data.</text>
</comment>